<evidence type="ECO:0000313" key="4">
    <source>
        <dbReference type="EMBL" id="SMG57549.1"/>
    </source>
</evidence>
<gene>
    <name evidence="4" type="ORF">SAMN06295960_4480</name>
</gene>
<dbReference type="Pfam" id="PF07554">
    <property type="entry name" value="FIVAR"/>
    <property type="match status" value="2"/>
</dbReference>
<accession>A0A1X7LWP8</accession>
<keyword evidence="2" id="KW-0732">Signal</keyword>
<dbReference type="InterPro" id="IPR051465">
    <property type="entry name" value="Cell_Envelope_Struct_Comp"/>
</dbReference>
<feature type="domain" description="SLH" evidence="3">
    <location>
        <begin position="1385"/>
        <end position="1448"/>
    </location>
</feature>
<dbReference type="Proteomes" id="UP000193834">
    <property type="component" value="Unassembled WGS sequence"/>
</dbReference>
<dbReference type="Gene3D" id="1.20.1270.70">
    <property type="entry name" value="Designed single chain three-helix bundle"/>
    <property type="match status" value="1"/>
</dbReference>
<dbReference type="EMBL" id="FXAZ01000008">
    <property type="protein sequence ID" value="SMG57549.1"/>
    <property type="molecule type" value="Genomic_DNA"/>
</dbReference>
<dbReference type="PANTHER" id="PTHR43308">
    <property type="entry name" value="OUTER MEMBRANE PROTEIN ALPHA-RELATED"/>
    <property type="match status" value="1"/>
</dbReference>
<dbReference type="InterPro" id="IPR001119">
    <property type="entry name" value="SLH_dom"/>
</dbReference>
<dbReference type="Gene3D" id="1.20.1270.90">
    <property type="entry name" value="AF1782-like"/>
    <property type="match status" value="1"/>
</dbReference>
<organism evidence="4 5">
    <name type="scientific">Paenibacillus aquistagni</name>
    <dbReference type="NCBI Taxonomy" id="1852522"/>
    <lineage>
        <taxon>Bacteria</taxon>
        <taxon>Bacillati</taxon>
        <taxon>Bacillota</taxon>
        <taxon>Bacilli</taxon>
        <taxon>Bacillales</taxon>
        <taxon>Paenibacillaceae</taxon>
        <taxon>Paenibacillus</taxon>
    </lineage>
</organism>
<feature type="compositionally biased region" description="Low complexity" evidence="1">
    <location>
        <begin position="1336"/>
        <end position="1374"/>
    </location>
</feature>
<dbReference type="OrthoDB" id="504962at2"/>
<dbReference type="RefSeq" id="WP_085498222.1">
    <property type="nucleotide sequence ID" value="NZ_FXAZ01000008.1"/>
</dbReference>
<evidence type="ECO:0000259" key="3">
    <source>
        <dbReference type="PROSITE" id="PS51272"/>
    </source>
</evidence>
<evidence type="ECO:0000256" key="1">
    <source>
        <dbReference type="SAM" id="MobiDB-lite"/>
    </source>
</evidence>
<evidence type="ECO:0000313" key="5">
    <source>
        <dbReference type="Proteomes" id="UP000193834"/>
    </source>
</evidence>
<protein>
    <submittedName>
        <fullName evidence="4">S-layer homology domain-containing protein</fullName>
    </submittedName>
</protein>
<name>A0A1X7LWP8_9BACL</name>
<sequence>MKDPLQKWVSKALLVSMIATTLGPVAVQASPDQETIQGTNVNLGAEAAAGENVLQANALQADAGLHMTDGEVQGEYSLNLTETGDADWIHLRGDNLGKVAQVKKAGGSSVTFDVYGNTASEGKTSRGSDVNYMSYTWTDGMEGAQYGSKDTGFGVFYPADSREPGQYDRVGWNIQVEPQAVPSTLMFGLGMWQADVKVEVYADELLLDTKQFGADAASKVMKVQLQVPAQKKIRVDVRLTNVRSKNGNMSFSGLALSNRVLADKLTLNNEYNRLMYMTQGLYTDESWANLVNAREEAKRMLDLAAATQQQVDSAYQGMLAAQAALVKRESNIVIDYTGHSIGEYTFGTSKNEQARYQTFSVEEGFTMKVVQFVVKRYKEPVSDLVVQLHAVNAEGLPEGEALAKTVVKQDSIIDGGLTTAELSYDLQSNTRYALVLTQEQLGLGSYRWMVMPKITDSMNEYFGKKKDGVLLSESTLGTGMMRIVKEGNIVKAPLLEKLEQVKQVNRQLFTLESWSALEAAVSHAEQRLSDVDVKQEELDAALLRVQQCYDQLALGKKLEDVAAMLAGMSQVVLAGYTDESAASLKAVLQAAQALPANAAEQERILSYSAVLNAMDALQLTESYQYATNPKVTAGFGFEGDKNATLAFLDGSYQIGGNRPMQHGPVAPKQIVTFGATSESNIKWVNGEGYLPVFIHEFDSHEMKVKLESFANKRTVDGKDYVVNYTRMTVTNASSETRLLPVVSSNLVPMNAAAANAYVIKPGETVVREYAIEADKYEYFDAGKEAFASLSRAQIAQQGSFDSNYSEMKSYWNTRLGSVVDMNLPNKELVNAFKAGYIYNMIIKDGNYLHVGENGYARLYSHDTIGIFVQLIQSGDFAHAREYLESIPLTGGINIETGQIDPNQFWDANWKLPWTYAVYLSKTGDASIFDEMMTADDGSMGTVFEKRVKFGARSIESDRAGEGGIMKQTKAIDTLGLWTIDNYSALTGLASYEYIARELHQLKGDDRYLAEAEWAKAQYDDLLADFTAKLESTMKEKGLDYIPASVVQSNDENRMKDSRDANWASMFLFGRWLWDGYLYGAEQPADNINLTKLDDTYTYGMERRVVEGTTDSPYNFGGYPHGFYSSAYNAGYGSAALRGEQYRDMGIKAYEFMIEKSMSGPFSWWEGINYPAESSPWAAANDRLGVQNTPGGGGSAQHMWGQAVNSKVLVDSLIAERIYDKNQQVEIIVGRGIPKEWVKEAAKNKQIVASINNYPALQGGRVGYEIKRSGNKLVFTFSTSLAQAKVDAADAVFSIQLPSMVNNIKHTSAGTIDQGKGMVTVPLQTKSVTITLSDLPNDNSGNNGNDGNSGNDGNNGSSGNNGNSNNGNNNNNGNNGSNGNGGNEKPEQQGFSDIAKHWGREAIEKAVERGIVKGYEDSTFRPNAKVTRSELMAMLVRALKLPADETAVSFKDAASIPAWAKPYVSSVVKAGLVKGYEDHTFRPGQTITRMELVSIVARALELKGSQAALPFVDADDIPAWGREAAAAVYEAGLIQGKNQRFAPNDAVTRAEAVTLLLRMAP</sequence>
<dbReference type="SUPFAM" id="SSF48208">
    <property type="entry name" value="Six-hairpin glycosidases"/>
    <property type="match status" value="1"/>
</dbReference>
<feature type="domain" description="SLH" evidence="3">
    <location>
        <begin position="1510"/>
        <end position="1560"/>
    </location>
</feature>
<dbReference type="GO" id="GO:0005975">
    <property type="term" value="P:carbohydrate metabolic process"/>
    <property type="evidence" value="ECO:0007669"/>
    <property type="project" value="InterPro"/>
</dbReference>
<evidence type="ECO:0000256" key="2">
    <source>
        <dbReference type="SAM" id="SignalP"/>
    </source>
</evidence>
<dbReference type="Pfam" id="PF00395">
    <property type="entry name" value="SLH"/>
    <property type="match status" value="3"/>
</dbReference>
<feature type="domain" description="SLH" evidence="3">
    <location>
        <begin position="1449"/>
        <end position="1509"/>
    </location>
</feature>
<feature type="region of interest" description="Disordered" evidence="1">
    <location>
        <begin position="1331"/>
        <end position="1388"/>
    </location>
</feature>
<reference evidence="4 5" key="1">
    <citation type="submission" date="2017-04" db="EMBL/GenBank/DDBJ databases">
        <authorList>
            <person name="Afonso C.L."/>
            <person name="Miller P.J."/>
            <person name="Scott M.A."/>
            <person name="Spackman E."/>
            <person name="Goraichik I."/>
            <person name="Dimitrov K.M."/>
            <person name="Suarez D.L."/>
            <person name="Swayne D.E."/>
        </authorList>
    </citation>
    <scope>NUCLEOTIDE SEQUENCE [LARGE SCALE GENOMIC DNA]</scope>
    <source>
        <strain evidence="4 5">11</strain>
    </source>
</reference>
<proteinExistence type="predicted"/>
<dbReference type="STRING" id="1852522.SAMN06295960_4480"/>
<keyword evidence="5" id="KW-1185">Reference proteome</keyword>
<feature type="signal peptide" evidence="2">
    <location>
        <begin position="1"/>
        <end position="29"/>
    </location>
</feature>
<dbReference type="PROSITE" id="PS51272">
    <property type="entry name" value="SLH"/>
    <property type="match status" value="3"/>
</dbReference>
<dbReference type="InterPro" id="IPR008928">
    <property type="entry name" value="6-hairpin_glycosidase_sf"/>
</dbReference>
<dbReference type="PANTHER" id="PTHR43308:SF5">
    <property type="entry name" value="S-LAYER PROTEIN _ PEPTIDOGLYCAN ENDO-BETA-N-ACETYLGLUCOSAMINIDASE"/>
    <property type="match status" value="1"/>
</dbReference>
<feature type="chain" id="PRO_5012778709" evidence="2">
    <location>
        <begin position="30"/>
        <end position="1560"/>
    </location>
</feature>